<protein>
    <submittedName>
        <fullName evidence="6">M20 family peptidase</fullName>
    </submittedName>
</protein>
<dbReference type="SUPFAM" id="SSF53187">
    <property type="entry name" value="Zn-dependent exopeptidases"/>
    <property type="match status" value="1"/>
</dbReference>
<dbReference type="InterPro" id="IPR002933">
    <property type="entry name" value="Peptidase_M20"/>
</dbReference>
<sequence>MAGTANGSTAAENPAANLSLSEQQLIAAVKENSGQAIALLEQSVKINSGTMNHAGVRAVGQLFQAQLQQLGFSTRWAEMPAAMQRAGHLIAEHEGAGQQGKRVLLIGHLDTVFEADSKVALWERHGDRIRGQGVSDMKGGDVVILEALRALKKIGALDSASIRVVFSGDEERAGSPLEIARADLIAAAKQSDIALAFENAIHGKDGKDTATIGRRASGSFSLKVQGQQGHSAGVFGAHGYGAIYETARILNSFREQLIEPDLTFNAGLMLGGSELSHDDTSSTGTAFGKNNVIPKSALVKGDLRYLSNAQRERTYAKMRAIVAQNLPGTSAEISFRETYPAMAPSAGNLAIFQRYSQASQDAGLGSLEIIAPGLRGAGDIQFVAPYLDSLDGLGASGRGAHSPDEDMELASLERASIRAALMIYRLTR</sequence>
<dbReference type="PANTHER" id="PTHR43808:SF32">
    <property type="entry name" value="ARGE_DAPE-RELATED DEACYLASE"/>
    <property type="match status" value="1"/>
</dbReference>
<dbReference type="InterPro" id="IPR001261">
    <property type="entry name" value="ArgE/DapE_CS"/>
</dbReference>
<evidence type="ECO:0000256" key="4">
    <source>
        <dbReference type="ARBA" id="ARBA00022833"/>
    </source>
</evidence>
<dbReference type="PROSITE" id="PS00758">
    <property type="entry name" value="ARGE_DAPE_CPG2_1"/>
    <property type="match status" value="1"/>
</dbReference>
<keyword evidence="7" id="KW-1185">Reference proteome</keyword>
<dbReference type="Pfam" id="PF07687">
    <property type="entry name" value="M20_dimer"/>
    <property type="match status" value="1"/>
</dbReference>
<dbReference type="Gene3D" id="3.40.630.10">
    <property type="entry name" value="Zn peptidases"/>
    <property type="match status" value="1"/>
</dbReference>
<dbReference type="Gene3D" id="3.30.70.360">
    <property type="match status" value="1"/>
</dbReference>
<evidence type="ECO:0000256" key="3">
    <source>
        <dbReference type="ARBA" id="ARBA00022801"/>
    </source>
</evidence>
<proteinExistence type="predicted"/>
<evidence type="ECO:0000256" key="1">
    <source>
        <dbReference type="ARBA" id="ARBA00001947"/>
    </source>
</evidence>
<dbReference type="GO" id="GO:0016787">
    <property type="term" value="F:hydrolase activity"/>
    <property type="evidence" value="ECO:0007669"/>
    <property type="project" value="UniProtKB-KW"/>
</dbReference>
<evidence type="ECO:0000313" key="6">
    <source>
        <dbReference type="EMBL" id="AZP14476.1"/>
    </source>
</evidence>
<dbReference type="InterPro" id="IPR036264">
    <property type="entry name" value="Bact_exopeptidase_dim_dom"/>
</dbReference>
<reference evidence="6 7" key="1">
    <citation type="journal article" date="2011" name="Int. J. Syst. Evol. Microbiol.">
        <title>Description of Undibacterium oligocarboniphilum sp. nov., isolated from purified water, and Undibacterium pigrum strain CCUG 49012 as the type strain of Undibacterium parvum sp. nov., and emended descriptions of the genus Undibacterium and the species Undibacterium pigrum.</title>
        <authorList>
            <person name="Eder W."/>
            <person name="Wanner G."/>
            <person name="Ludwig W."/>
            <person name="Busse H.J."/>
            <person name="Ziemke-Kageler F."/>
            <person name="Lang E."/>
        </authorList>
    </citation>
    <scope>NUCLEOTIDE SEQUENCE [LARGE SCALE GENOMIC DNA]</scope>
    <source>
        <strain evidence="6 7">DSM 23061</strain>
    </source>
</reference>
<dbReference type="PANTHER" id="PTHR43808">
    <property type="entry name" value="ACETYLORNITHINE DEACETYLASE"/>
    <property type="match status" value="1"/>
</dbReference>
<comment type="cofactor">
    <cofactor evidence="1">
        <name>Zn(2+)</name>
        <dbReference type="ChEBI" id="CHEBI:29105"/>
    </cofactor>
</comment>
<evidence type="ECO:0000256" key="2">
    <source>
        <dbReference type="ARBA" id="ARBA00022723"/>
    </source>
</evidence>
<dbReference type="EMBL" id="CP034464">
    <property type="protein sequence ID" value="AZP14476.1"/>
    <property type="molecule type" value="Genomic_DNA"/>
</dbReference>
<dbReference type="AlphaFoldDB" id="A0A3S5HMA4"/>
<name>A0A3S5HMA4_9BURK</name>
<accession>A0A3S5HMA4</accession>
<dbReference type="InterPro" id="IPR050072">
    <property type="entry name" value="Peptidase_M20A"/>
</dbReference>
<dbReference type="SUPFAM" id="SSF55031">
    <property type="entry name" value="Bacterial exopeptidase dimerisation domain"/>
    <property type="match status" value="1"/>
</dbReference>
<organism evidence="6 7">
    <name type="scientific">Undibacterium parvum</name>
    <dbReference type="NCBI Taxonomy" id="401471"/>
    <lineage>
        <taxon>Bacteria</taxon>
        <taxon>Pseudomonadati</taxon>
        <taxon>Pseudomonadota</taxon>
        <taxon>Betaproteobacteria</taxon>
        <taxon>Burkholderiales</taxon>
        <taxon>Oxalobacteraceae</taxon>
        <taxon>Undibacterium</taxon>
    </lineage>
</organism>
<dbReference type="Proteomes" id="UP000275663">
    <property type="component" value="Chromosome"/>
</dbReference>
<feature type="domain" description="Peptidase M20 dimerisation" evidence="5">
    <location>
        <begin position="212"/>
        <end position="327"/>
    </location>
</feature>
<dbReference type="KEGG" id="upv:EJN92_07655"/>
<gene>
    <name evidence="6" type="ORF">EJN92_07655</name>
</gene>
<dbReference type="GO" id="GO:0046872">
    <property type="term" value="F:metal ion binding"/>
    <property type="evidence" value="ECO:0007669"/>
    <property type="project" value="UniProtKB-KW"/>
</dbReference>
<evidence type="ECO:0000313" key="7">
    <source>
        <dbReference type="Proteomes" id="UP000275663"/>
    </source>
</evidence>
<dbReference type="OrthoDB" id="9776600at2"/>
<keyword evidence="4" id="KW-0862">Zinc</keyword>
<evidence type="ECO:0000259" key="5">
    <source>
        <dbReference type="Pfam" id="PF07687"/>
    </source>
</evidence>
<dbReference type="Pfam" id="PF01546">
    <property type="entry name" value="Peptidase_M20"/>
    <property type="match status" value="1"/>
</dbReference>
<keyword evidence="2" id="KW-0479">Metal-binding</keyword>
<keyword evidence="3" id="KW-0378">Hydrolase</keyword>
<dbReference type="InterPro" id="IPR011650">
    <property type="entry name" value="Peptidase_M20_dimer"/>
</dbReference>